<dbReference type="InterPro" id="IPR004839">
    <property type="entry name" value="Aminotransferase_I/II_large"/>
</dbReference>
<dbReference type="AlphaFoldDB" id="A0A194XB03"/>
<dbReference type="Pfam" id="PF00155">
    <property type="entry name" value="Aminotran_1_2"/>
    <property type="match status" value="1"/>
</dbReference>
<evidence type="ECO:0000259" key="7">
    <source>
        <dbReference type="Pfam" id="PF00155"/>
    </source>
</evidence>
<gene>
    <name evidence="8" type="ORF">LY89DRAFT_718064</name>
</gene>
<dbReference type="InterPro" id="IPR015421">
    <property type="entry name" value="PyrdxlP-dep_Trfase_major"/>
</dbReference>
<feature type="region of interest" description="Disordered" evidence="6">
    <location>
        <begin position="1"/>
        <end position="23"/>
    </location>
</feature>
<dbReference type="GO" id="GO:1901605">
    <property type="term" value="P:alpha-amino acid metabolic process"/>
    <property type="evidence" value="ECO:0007669"/>
    <property type="project" value="TreeGrafter"/>
</dbReference>
<dbReference type="STRING" id="149040.A0A194XB03"/>
<accession>A0A194XB03</accession>
<dbReference type="Proteomes" id="UP000070700">
    <property type="component" value="Unassembled WGS sequence"/>
</dbReference>
<dbReference type="CDD" id="cd00609">
    <property type="entry name" value="AAT_like"/>
    <property type="match status" value="1"/>
</dbReference>
<comment type="cofactor">
    <cofactor evidence="1">
        <name>pyridoxal 5'-phosphate</name>
        <dbReference type="ChEBI" id="CHEBI:597326"/>
    </cofactor>
</comment>
<dbReference type="EMBL" id="KQ947414">
    <property type="protein sequence ID" value="KUJ17350.1"/>
    <property type="molecule type" value="Genomic_DNA"/>
</dbReference>
<dbReference type="KEGG" id="psco:LY89DRAFT_718064"/>
<evidence type="ECO:0000256" key="2">
    <source>
        <dbReference type="ARBA" id="ARBA00007441"/>
    </source>
</evidence>
<dbReference type="GO" id="GO:0030170">
    <property type="term" value="F:pyridoxal phosphate binding"/>
    <property type="evidence" value="ECO:0007669"/>
    <property type="project" value="InterPro"/>
</dbReference>
<evidence type="ECO:0000313" key="9">
    <source>
        <dbReference type="Proteomes" id="UP000070700"/>
    </source>
</evidence>
<evidence type="ECO:0000256" key="1">
    <source>
        <dbReference type="ARBA" id="ARBA00001933"/>
    </source>
</evidence>
<feature type="domain" description="Aminotransferase class I/classII large" evidence="7">
    <location>
        <begin position="130"/>
        <end position="570"/>
    </location>
</feature>
<comment type="similarity">
    <text evidence="2">Belongs to the class-I pyridoxal-phosphate-dependent aminotransferase family.</text>
</comment>
<dbReference type="RefSeq" id="XP_018071705.1">
    <property type="nucleotide sequence ID" value="XM_018218390.1"/>
</dbReference>
<evidence type="ECO:0000256" key="5">
    <source>
        <dbReference type="ARBA" id="ARBA00022898"/>
    </source>
</evidence>
<proteinExistence type="inferred from homology"/>
<dbReference type="PANTHER" id="PTHR42790:SF1">
    <property type="entry name" value="AROMATIC AMINO ACID AMINOTRANSFERASE, HYPOTHETICAL (EUROFUNG)"/>
    <property type="match status" value="1"/>
</dbReference>
<evidence type="ECO:0000313" key="8">
    <source>
        <dbReference type="EMBL" id="KUJ17350.1"/>
    </source>
</evidence>
<dbReference type="Gene3D" id="3.40.640.10">
    <property type="entry name" value="Type I PLP-dependent aspartate aminotransferase-like (Major domain)"/>
    <property type="match status" value="1"/>
</dbReference>
<keyword evidence="3" id="KW-0032">Aminotransferase</keyword>
<dbReference type="SUPFAM" id="SSF53383">
    <property type="entry name" value="PLP-dependent transferases"/>
    <property type="match status" value="1"/>
</dbReference>
<keyword evidence="9" id="KW-1185">Reference proteome</keyword>
<dbReference type="InParanoid" id="A0A194XB03"/>
<keyword evidence="4 8" id="KW-0808">Transferase</keyword>
<sequence>MADFEYMNAREATEGTGPKPPLDLSHHFSRVTVARKESSVKGFYKYFQIPGIGNLAGGLPNAGLFPFDTLEAQIAQPERWKPTPNLPNDPSKDLSEQLEQTKLQKGRDVAAGIHMTVPHTSAVTDLMKKIDLTTALQYGTAQGYPPLHSYLRQFARDVLHPNIPYKDGADIILTCGSTDGLSKSLEALSNVWSEERDWIRERPGMLVEEFAYMNAVQGARPRGIQVVPVKIDLEGMLATGPGGLEDVLENWDESKGKRPHLMYTVTIGQNPTSGTLSIGRRKEIYALCSKYDVIIIEDDPYWYLQFPSAAGNEAMARNQPPPVAQPVHTFAKKSGYDFIDSLVPSYLNVDYDGRVIRLDTFSKTVAPGCRLGWITAQPAIVERILRITETSTQQPSGFVQSMISELVMGPQPVMAEFAKKSKTEQLSFSGWKTDGWVRWLAGLRGTYERRMNRMCSHLEEGRFLVKQGTPIKASDSDWAVISKTKMYSFDWPRGGMFIWVQMHFDSHPLAGEVAGSKLASALWIFLTTKPWLVLASPGAIFSPTPEIMEKEGWKYFRLCFAAVSEEEVEKSSKRFAEGIKAFWMIRDKKEIDDLLDEQRVESAEKGELLDLGMGFAC</sequence>
<evidence type="ECO:0000256" key="6">
    <source>
        <dbReference type="SAM" id="MobiDB-lite"/>
    </source>
</evidence>
<evidence type="ECO:0000256" key="3">
    <source>
        <dbReference type="ARBA" id="ARBA00022576"/>
    </source>
</evidence>
<evidence type="ECO:0000256" key="4">
    <source>
        <dbReference type="ARBA" id="ARBA00022679"/>
    </source>
</evidence>
<dbReference type="GeneID" id="28828116"/>
<reference evidence="8 9" key="1">
    <citation type="submission" date="2015-10" db="EMBL/GenBank/DDBJ databases">
        <title>Full genome of DAOMC 229536 Phialocephala scopiformis, a fungal endophyte of spruce producing the potent anti-insectan compound rugulosin.</title>
        <authorList>
            <consortium name="DOE Joint Genome Institute"/>
            <person name="Walker A.K."/>
            <person name="Frasz S.L."/>
            <person name="Seifert K.A."/>
            <person name="Miller J.D."/>
            <person name="Mondo S.J."/>
            <person name="Labutti K."/>
            <person name="Lipzen A."/>
            <person name="Dockter R."/>
            <person name="Kennedy M."/>
            <person name="Grigoriev I.V."/>
            <person name="Spatafora J.W."/>
        </authorList>
    </citation>
    <scope>NUCLEOTIDE SEQUENCE [LARGE SCALE GENOMIC DNA]</scope>
    <source>
        <strain evidence="8 9">CBS 120377</strain>
    </source>
</reference>
<keyword evidence="5" id="KW-0663">Pyridoxal phosphate</keyword>
<dbReference type="GO" id="GO:0008483">
    <property type="term" value="F:transaminase activity"/>
    <property type="evidence" value="ECO:0007669"/>
    <property type="project" value="UniProtKB-KW"/>
</dbReference>
<dbReference type="InterPro" id="IPR050859">
    <property type="entry name" value="Class-I_PLP-dep_aminotransf"/>
</dbReference>
<dbReference type="OrthoDB" id="691673at2759"/>
<organism evidence="8 9">
    <name type="scientific">Mollisia scopiformis</name>
    <name type="common">Conifer needle endophyte fungus</name>
    <name type="synonym">Phialocephala scopiformis</name>
    <dbReference type="NCBI Taxonomy" id="149040"/>
    <lineage>
        <taxon>Eukaryota</taxon>
        <taxon>Fungi</taxon>
        <taxon>Dikarya</taxon>
        <taxon>Ascomycota</taxon>
        <taxon>Pezizomycotina</taxon>
        <taxon>Leotiomycetes</taxon>
        <taxon>Helotiales</taxon>
        <taxon>Mollisiaceae</taxon>
        <taxon>Mollisia</taxon>
    </lineage>
</organism>
<dbReference type="PANTHER" id="PTHR42790">
    <property type="entry name" value="AMINOTRANSFERASE"/>
    <property type="match status" value="1"/>
</dbReference>
<name>A0A194XB03_MOLSC</name>
<dbReference type="InterPro" id="IPR015424">
    <property type="entry name" value="PyrdxlP-dep_Trfase"/>
</dbReference>
<protein>
    <submittedName>
        <fullName evidence="8">PLP-dependent transferase</fullName>
    </submittedName>
</protein>